<dbReference type="EMBL" id="JAUTBK010000002">
    <property type="protein sequence ID" value="MDQ1208781.1"/>
    <property type="molecule type" value="Genomic_DNA"/>
</dbReference>
<accession>A0ABU0UWJ4</accession>
<organism evidence="1 2">
    <name type="scientific">Acinetobacter baylyi</name>
    <dbReference type="NCBI Taxonomy" id="202950"/>
    <lineage>
        <taxon>Bacteria</taxon>
        <taxon>Pseudomonadati</taxon>
        <taxon>Pseudomonadota</taxon>
        <taxon>Gammaproteobacteria</taxon>
        <taxon>Moraxellales</taxon>
        <taxon>Moraxellaceae</taxon>
        <taxon>Acinetobacter</taxon>
    </lineage>
</organism>
<name>A0ABU0UWJ4_ACIBI</name>
<keyword evidence="2" id="KW-1185">Reference proteome</keyword>
<dbReference type="RefSeq" id="WP_004924085.1">
    <property type="nucleotide sequence ID" value="NZ_BCMA01000018.1"/>
</dbReference>
<sequence length="42" mass="4928">MRNKLLVVALVLIVFLLVNQYDRHVLKTHRDASNESTLQYTD</sequence>
<evidence type="ECO:0000313" key="1">
    <source>
        <dbReference type="EMBL" id="MDQ1208781.1"/>
    </source>
</evidence>
<reference evidence="1 2" key="1">
    <citation type="submission" date="2023-07" db="EMBL/GenBank/DDBJ databases">
        <title>Functional and genomic diversity of the sorghum phyllosphere microbiome.</title>
        <authorList>
            <person name="Shade A."/>
        </authorList>
    </citation>
    <scope>NUCLEOTIDE SEQUENCE [LARGE SCALE GENOMIC DNA]</scope>
    <source>
        <strain evidence="1 2">SORGH_AS_0887</strain>
    </source>
</reference>
<gene>
    <name evidence="1" type="ORF">QE380_001704</name>
</gene>
<evidence type="ECO:0000313" key="2">
    <source>
        <dbReference type="Proteomes" id="UP001233360"/>
    </source>
</evidence>
<evidence type="ECO:0008006" key="3">
    <source>
        <dbReference type="Google" id="ProtNLM"/>
    </source>
</evidence>
<dbReference type="Proteomes" id="UP001233360">
    <property type="component" value="Unassembled WGS sequence"/>
</dbReference>
<proteinExistence type="predicted"/>
<dbReference type="GeneID" id="76165264"/>
<protein>
    <recommendedName>
        <fullName evidence="3">Lysis protein</fullName>
    </recommendedName>
</protein>
<comment type="caution">
    <text evidence="1">The sequence shown here is derived from an EMBL/GenBank/DDBJ whole genome shotgun (WGS) entry which is preliminary data.</text>
</comment>